<keyword evidence="4" id="KW-1185">Reference proteome</keyword>
<dbReference type="PANTHER" id="PTHR18964:SF149">
    <property type="entry name" value="BIFUNCTIONAL UDP-N-ACETYLGLUCOSAMINE 2-EPIMERASE_N-ACETYLMANNOSAMINE KINASE"/>
    <property type="match status" value="1"/>
</dbReference>
<dbReference type="Pfam" id="PF00480">
    <property type="entry name" value="ROK"/>
    <property type="match status" value="1"/>
</dbReference>
<dbReference type="InterPro" id="IPR036390">
    <property type="entry name" value="WH_DNA-bd_sf"/>
</dbReference>
<evidence type="ECO:0000259" key="2">
    <source>
        <dbReference type="Pfam" id="PF12802"/>
    </source>
</evidence>
<name>A0ABY5KSA3_9CELL</name>
<evidence type="ECO:0000313" key="3">
    <source>
        <dbReference type="EMBL" id="UUI72082.1"/>
    </source>
</evidence>
<dbReference type="Pfam" id="PF12802">
    <property type="entry name" value="MarR_2"/>
    <property type="match status" value="1"/>
</dbReference>
<dbReference type="Gene3D" id="1.10.10.10">
    <property type="entry name" value="Winged helix-like DNA-binding domain superfamily/Winged helix DNA-binding domain"/>
    <property type="match status" value="1"/>
</dbReference>
<feature type="domain" description="HTH marR-type" evidence="2">
    <location>
        <begin position="20"/>
        <end position="70"/>
    </location>
</feature>
<gene>
    <name evidence="3" type="ORF">NP048_01005</name>
</gene>
<dbReference type="InterPro" id="IPR000835">
    <property type="entry name" value="HTH_MarR-typ"/>
</dbReference>
<dbReference type="PANTHER" id="PTHR18964">
    <property type="entry name" value="ROK (REPRESSOR, ORF, KINASE) FAMILY"/>
    <property type="match status" value="1"/>
</dbReference>
<dbReference type="InterPro" id="IPR000600">
    <property type="entry name" value="ROK"/>
</dbReference>
<reference evidence="3 4" key="1">
    <citation type="submission" date="2022-07" db="EMBL/GenBank/DDBJ databases">
        <title>Novel species in genus cellulomonas.</title>
        <authorList>
            <person name="Ye L."/>
        </authorList>
    </citation>
    <scope>NUCLEOTIDE SEQUENCE [LARGE SCALE GENOMIC DNA]</scope>
    <source>
        <strain evidence="4">zg-B89</strain>
    </source>
</reference>
<dbReference type="Gene3D" id="3.30.420.40">
    <property type="match status" value="2"/>
</dbReference>
<comment type="similarity">
    <text evidence="1">Belongs to the ROK (NagC/XylR) family.</text>
</comment>
<sequence>MESSRPARPSHTRVHNDRLALELLLARGPLTAPELVAGTGLSRPTIADLVGRLQRADLIEVVGEDDRARRGPRARLYGIAGRRAHVVGLDLRADGIHVAVSDLSGTVVAERAAPLEPATLDAITAALAVIDDAVDEVGADMPHTIAVGAPGLVDPATGLLRPRGEAAWHAELIDALRLRATTVLVENEANLAGIAELEAGAGRDTFALLWLGDGVGAATVLDGALRRGASGGAGELGFLPVPGTAGRPSATACGGGFHDLASGGAVRGLAARHGVTARDDGQAPRDGHGPAAPAALVRAAATGDAGPGGGAFLDALAANVALGAAAISAVLDPGCVILGGPVGRAGGTELAHRVSDHLRSLSPLPTEVLTSAVEGNEILRGAVQVALAATRGALFDGD</sequence>
<dbReference type="RefSeq" id="WP_227577116.1">
    <property type="nucleotide sequence ID" value="NZ_CP101987.1"/>
</dbReference>
<dbReference type="InterPro" id="IPR043129">
    <property type="entry name" value="ATPase_NBD"/>
</dbReference>
<dbReference type="SUPFAM" id="SSF53067">
    <property type="entry name" value="Actin-like ATPase domain"/>
    <property type="match status" value="1"/>
</dbReference>
<dbReference type="SUPFAM" id="SSF46785">
    <property type="entry name" value="Winged helix' DNA-binding domain"/>
    <property type="match status" value="1"/>
</dbReference>
<evidence type="ECO:0000313" key="4">
    <source>
        <dbReference type="Proteomes" id="UP001316384"/>
    </source>
</evidence>
<dbReference type="EMBL" id="CP101987">
    <property type="protein sequence ID" value="UUI72082.1"/>
    <property type="molecule type" value="Genomic_DNA"/>
</dbReference>
<dbReference type="CDD" id="cd00090">
    <property type="entry name" value="HTH_ARSR"/>
    <property type="match status" value="1"/>
</dbReference>
<dbReference type="InterPro" id="IPR011991">
    <property type="entry name" value="ArsR-like_HTH"/>
</dbReference>
<organism evidence="3 4">
    <name type="scientific">Cellulomonas xiejunii</name>
    <dbReference type="NCBI Taxonomy" id="2968083"/>
    <lineage>
        <taxon>Bacteria</taxon>
        <taxon>Bacillati</taxon>
        <taxon>Actinomycetota</taxon>
        <taxon>Actinomycetes</taxon>
        <taxon>Micrococcales</taxon>
        <taxon>Cellulomonadaceae</taxon>
        <taxon>Cellulomonas</taxon>
    </lineage>
</organism>
<dbReference type="Proteomes" id="UP001316384">
    <property type="component" value="Chromosome"/>
</dbReference>
<dbReference type="InterPro" id="IPR036388">
    <property type="entry name" value="WH-like_DNA-bd_sf"/>
</dbReference>
<proteinExistence type="inferred from homology"/>
<protein>
    <submittedName>
        <fullName evidence="3">ROK family transcriptional regulator</fullName>
    </submittedName>
</protein>
<accession>A0ABY5KSA3</accession>
<evidence type="ECO:0000256" key="1">
    <source>
        <dbReference type="ARBA" id="ARBA00006479"/>
    </source>
</evidence>